<accession>A0A1H3D5D9</accession>
<protein>
    <recommendedName>
        <fullName evidence="3">Pyridoxamine 5'-phosphate oxidase</fullName>
    </recommendedName>
</protein>
<name>A0A1H3D5D9_9EURY</name>
<gene>
    <name evidence="1" type="ORF">SAMN04487946_101372</name>
</gene>
<dbReference type="InterPro" id="IPR012349">
    <property type="entry name" value="Split_barrel_FMN-bd"/>
</dbReference>
<dbReference type="Proteomes" id="UP000199170">
    <property type="component" value="Unassembled WGS sequence"/>
</dbReference>
<evidence type="ECO:0008006" key="3">
    <source>
        <dbReference type="Google" id="ProtNLM"/>
    </source>
</evidence>
<dbReference type="AlphaFoldDB" id="A0A1H3D5D9"/>
<evidence type="ECO:0000313" key="1">
    <source>
        <dbReference type="EMBL" id="SDX61595.1"/>
    </source>
</evidence>
<dbReference type="Pfam" id="PF12900">
    <property type="entry name" value="Pyridox_ox_2"/>
    <property type="match status" value="1"/>
</dbReference>
<organism evidence="1 2">
    <name type="scientific">Halobellus clavatus</name>
    <dbReference type="NCBI Taxonomy" id="660517"/>
    <lineage>
        <taxon>Archaea</taxon>
        <taxon>Methanobacteriati</taxon>
        <taxon>Methanobacteriota</taxon>
        <taxon>Stenosarchaea group</taxon>
        <taxon>Halobacteria</taxon>
        <taxon>Halobacteriales</taxon>
        <taxon>Haloferacaceae</taxon>
        <taxon>Halobellus</taxon>
    </lineage>
</organism>
<dbReference type="InterPro" id="IPR024747">
    <property type="entry name" value="Pyridox_Oxase-rel"/>
</dbReference>
<proteinExistence type="predicted"/>
<dbReference type="Gene3D" id="2.30.110.10">
    <property type="entry name" value="Electron Transport, Fmn-binding Protein, Chain A"/>
    <property type="match status" value="1"/>
</dbReference>
<keyword evidence="2" id="KW-1185">Reference proteome</keyword>
<sequence>MSTPHETLQGKQLTETEIDQFLESQGFGVLSLAAEGVPYALPMSFGYDGSDRLYFVFVGYSEEWKKVTYADSTTVAGFLTFDVESAETWRSVIAAGPFERIDYEEWDAAREAMADNAFRPDLLVGDVDIQENPQVWVLDAEEKSGRAIGTE</sequence>
<dbReference type="EMBL" id="FNPB01000001">
    <property type="protein sequence ID" value="SDX61595.1"/>
    <property type="molecule type" value="Genomic_DNA"/>
</dbReference>
<evidence type="ECO:0000313" key="2">
    <source>
        <dbReference type="Proteomes" id="UP000199170"/>
    </source>
</evidence>
<reference evidence="2" key="1">
    <citation type="submission" date="2016-10" db="EMBL/GenBank/DDBJ databases">
        <authorList>
            <person name="Varghese N."/>
            <person name="Submissions S."/>
        </authorList>
    </citation>
    <scope>NUCLEOTIDE SEQUENCE [LARGE SCALE GENOMIC DNA]</scope>
    <source>
        <strain evidence="2">CGMCC 1.10118</strain>
    </source>
</reference>
<dbReference type="OrthoDB" id="288110at2157"/>
<dbReference type="STRING" id="660517.SAMN04487946_101372"/>
<dbReference type="RefSeq" id="WP_089764508.1">
    <property type="nucleotide sequence ID" value="NZ_FNPB01000001.1"/>
</dbReference>
<dbReference type="SUPFAM" id="SSF50475">
    <property type="entry name" value="FMN-binding split barrel"/>
    <property type="match status" value="1"/>
</dbReference>